<organism evidence="3 4">
    <name type="scientific">Oryza meyeriana var. granulata</name>
    <dbReference type="NCBI Taxonomy" id="110450"/>
    <lineage>
        <taxon>Eukaryota</taxon>
        <taxon>Viridiplantae</taxon>
        <taxon>Streptophyta</taxon>
        <taxon>Embryophyta</taxon>
        <taxon>Tracheophyta</taxon>
        <taxon>Spermatophyta</taxon>
        <taxon>Magnoliopsida</taxon>
        <taxon>Liliopsida</taxon>
        <taxon>Poales</taxon>
        <taxon>Poaceae</taxon>
        <taxon>BOP clade</taxon>
        <taxon>Oryzoideae</taxon>
        <taxon>Oryzeae</taxon>
        <taxon>Oryzinae</taxon>
        <taxon>Oryza</taxon>
        <taxon>Oryza meyeriana</taxon>
    </lineage>
</organism>
<protein>
    <submittedName>
        <fullName evidence="3">Uncharacterized protein</fullName>
    </submittedName>
</protein>
<proteinExistence type="predicted"/>
<evidence type="ECO:0000256" key="2">
    <source>
        <dbReference type="SAM" id="SignalP"/>
    </source>
</evidence>
<evidence type="ECO:0000313" key="4">
    <source>
        <dbReference type="Proteomes" id="UP000479710"/>
    </source>
</evidence>
<feature type="chain" id="PRO_5026309319" evidence="2">
    <location>
        <begin position="36"/>
        <end position="117"/>
    </location>
</feature>
<name>A0A6G1CEN2_9ORYZ</name>
<accession>A0A6G1CEN2</accession>
<feature type="region of interest" description="Disordered" evidence="1">
    <location>
        <begin position="1"/>
        <end position="20"/>
    </location>
</feature>
<gene>
    <name evidence="3" type="ORF">E2562_008199</name>
</gene>
<keyword evidence="2" id="KW-0732">Signal</keyword>
<dbReference type="AlphaFoldDB" id="A0A6G1CEN2"/>
<comment type="caution">
    <text evidence="3">The sequence shown here is derived from an EMBL/GenBank/DDBJ whole genome shotgun (WGS) entry which is preliminary data.</text>
</comment>
<sequence length="117" mass="12525">MELPIEEGRSSTTRESRRPAVTSMLSLLLTPLTAAITPASTLRAAPGDGSWASGEPASDQAVVVASFARRRRHPSTRLPHCHSPTRSTSCRRFPACDLTRSAAPQLSSARDFSVTPP</sequence>
<keyword evidence="4" id="KW-1185">Reference proteome</keyword>
<feature type="signal peptide" evidence="2">
    <location>
        <begin position="1"/>
        <end position="35"/>
    </location>
</feature>
<evidence type="ECO:0000256" key="1">
    <source>
        <dbReference type="SAM" id="MobiDB-lite"/>
    </source>
</evidence>
<dbReference type="Proteomes" id="UP000479710">
    <property type="component" value="Unassembled WGS sequence"/>
</dbReference>
<reference evidence="3 4" key="1">
    <citation type="submission" date="2019-11" db="EMBL/GenBank/DDBJ databases">
        <title>Whole genome sequence of Oryza granulata.</title>
        <authorList>
            <person name="Li W."/>
        </authorList>
    </citation>
    <scope>NUCLEOTIDE SEQUENCE [LARGE SCALE GENOMIC DNA]</scope>
    <source>
        <strain evidence="4">cv. Menghai</strain>
        <tissue evidence="3">Leaf</tissue>
    </source>
</reference>
<feature type="compositionally biased region" description="Basic and acidic residues" evidence="1">
    <location>
        <begin position="1"/>
        <end position="18"/>
    </location>
</feature>
<feature type="region of interest" description="Disordered" evidence="1">
    <location>
        <begin position="70"/>
        <end position="89"/>
    </location>
</feature>
<dbReference type="EMBL" id="SPHZ02000009">
    <property type="protein sequence ID" value="KAF0898616.1"/>
    <property type="molecule type" value="Genomic_DNA"/>
</dbReference>
<evidence type="ECO:0000313" key="3">
    <source>
        <dbReference type="EMBL" id="KAF0898616.1"/>
    </source>
</evidence>